<dbReference type="OrthoDB" id="3740133at2759"/>
<gene>
    <name evidence="3" type="ORF">K490DRAFT_66919</name>
</gene>
<accession>A0A9P4HR25</accession>
<dbReference type="PROSITE" id="PS50097">
    <property type="entry name" value="BTB"/>
    <property type="match status" value="1"/>
</dbReference>
<comment type="caution">
    <text evidence="3">The sequence shown here is derived from an EMBL/GenBank/DDBJ whole genome shotgun (WGS) entry which is preliminary data.</text>
</comment>
<dbReference type="InterPro" id="IPR011333">
    <property type="entry name" value="SKP1/BTB/POZ_sf"/>
</dbReference>
<feature type="compositionally biased region" description="Low complexity" evidence="1">
    <location>
        <begin position="1"/>
        <end position="21"/>
    </location>
</feature>
<reference evidence="3" key="1">
    <citation type="journal article" date="2020" name="Stud. Mycol.">
        <title>101 Dothideomycetes genomes: a test case for predicting lifestyles and emergence of pathogens.</title>
        <authorList>
            <person name="Haridas S."/>
            <person name="Albert R."/>
            <person name="Binder M."/>
            <person name="Bloem J."/>
            <person name="Labutti K."/>
            <person name="Salamov A."/>
            <person name="Andreopoulos B."/>
            <person name="Baker S."/>
            <person name="Barry K."/>
            <person name="Bills G."/>
            <person name="Bluhm B."/>
            <person name="Cannon C."/>
            <person name="Castanera R."/>
            <person name="Culley D."/>
            <person name="Daum C."/>
            <person name="Ezra D."/>
            <person name="Gonzalez J."/>
            <person name="Henrissat B."/>
            <person name="Kuo A."/>
            <person name="Liang C."/>
            <person name="Lipzen A."/>
            <person name="Lutzoni F."/>
            <person name="Magnuson J."/>
            <person name="Mondo S."/>
            <person name="Nolan M."/>
            <person name="Ohm R."/>
            <person name="Pangilinan J."/>
            <person name="Park H.-J."/>
            <person name="Ramirez L."/>
            <person name="Alfaro M."/>
            <person name="Sun H."/>
            <person name="Tritt A."/>
            <person name="Yoshinaga Y."/>
            <person name="Zwiers L.-H."/>
            <person name="Turgeon B."/>
            <person name="Goodwin S."/>
            <person name="Spatafora J."/>
            <person name="Crous P."/>
            <person name="Grigoriev I."/>
        </authorList>
    </citation>
    <scope>NUCLEOTIDE SEQUENCE</scope>
    <source>
        <strain evidence="3">CBS 121410</strain>
    </source>
</reference>
<dbReference type="GO" id="GO:0051260">
    <property type="term" value="P:protein homooligomerization"/>
    <property type="evidence" value="ECO:0007669"/>
    <property type="project" value="InterPro"/>
</dbReference>
<dbReference type="Gene3D" id="3.30.710.10">
    <property type="entry name" value="Potassium Channel Kv1.1, Chain A"/>
    <property type="match status" value="1"/>
</dbReference>
<organism evidence="3 4">
    <name type="scientific">Saccharata proteae CBS 121410</name>
    <dbReference type="NCBI Taxonomy" id="1314787"/>
    <lineage>
        <taxon>Eukaryota</taxon>
        <taxon>Fungi</taxon>
        <taxon>Dikarya</taxon>
        <taxon>Ascomycota</taxon>
        <taxon>Pezizomycotina</taxon>
        <taxon>Dothideomycetes</taxon>
        <taxon>Dothideomycetes incertae sedis</taxon>
        <taxon>Botryosphaeriales</taxon>
        <taxon>Saccharataceae</taxon>
        <taxon>Saccharata</taxon>
    </lineage>
</organism>
<evidence type="ECO:0000259" key="2">
    <source>
        <dbReference type="PROSITE" id="PS50097"/>
    </source>
</evidence>
<evidence type="ECO:0000313" key="4">
    <source>
        <dbReference type="Proteomes" id="UP000799776"/>
    </source>
</evidence>
<dbReference type="SMART" id="SM00225">
    <property type="entry name" value="BTB"/>
    <property type="match status" value="1"/>
</dbReference>
<feature type="region of interest" description="Disordered" evidence="1">
    <location>
        <begin position="1"/>
        <end position="28"/>
    </location>
</feature>
<evidence type="ECO:0000256" key="1">
    <source>
        <dbReference type="SAM" id="MobiDB-lite"/>
    </source>
</evidence>
<dbReference type="InterPro" id="IPR000210">
    <property type="entry name" value="BTB/POZ_dom"/>
</dbReference>
<sequence>MDMGESSTPSTAPSGPATTESKTPEDTITLNVGGRDITTLRSTLERSDYFAKMLRGLWKETGPDHVHFVDEDPDIFIHLLRYMRHGLAPLFYDVSEGHDHSKYANVQKSAVLFGLGRLAKWLGDEEYREIVKTKHAVRAYYLPDEMPEDWTVPGSEVEYCCYREKGVLLQISKSYIAAKNKLWIGFESGIESLVKSEDGCGK</sequence>
<dbReference type="Pfam" id="PF02214">
    <property type="entry name" value="BTB_2"/>
    <property type="match status" value="1"/>
</dbReference>
<keyword evidence="4" id="KW-1185">Reference proteome</keyword>
<dbReference type="PANTHER" id="PTHR14499">
    <property type="entry name" value="POTASSIUM CHANNEL TETRAMERIZATION DOMAIN-CONTAINING"/>
    <property type="match status" value="1"/>
</dbReference>
<dbReference type="AlphaFoldDB" id="A0A9P4HR25"/>
<name>A0A9P4HR25_9PEZI</name>
<proteinExistence type="predicted"/>
<dbReference type="InterPro" id="IPR003131">
    <property type="entry name" value="T1-type_BTB"/>
</dbReference>
<dbReference type="PANTHER" id="PTHR14499:SF136">
    <property type="entry name" value="GH08630P"/>
    <property type="match status" value="1"/>
</dbReference>
<feature type="domain" description="BTB" evidence="2">
    <location>
        <begin position="26"/>
        <end position="92"/>
    </location>
</feature>
<dbReference type="EMBL" id="ML978725">
    <property type="protein sequence ID" value="KAF2086365.1"/>
    <property type="molecule type" value="Genomic_DNA"/>
</dbReference>
<dbReference type="SUPFAM" id="SSF54695">
    <property type="entry name" value="POZ domain"/>
    <property type="match status" value="1"/>
</dbReference>
<dbReference type="Proteomes" id="UP000799776">
    <property type="component" value="Unassembled WGS sequence"/>
</dbReference>
<protein>
    <recommendedName>
        <fullName evidence="2">BTB domain-containing protein</fullName>
    </recommendedName>
</protein>
<evidence type="ECO:0000313" key="3">
    <source>
        <dbReference type="EMBL" id="KAF2086365.1"/>
    </source>
</evidence>